<evidence type="ECO:0000313" key="2">
    <source>
        <dbReference type="Proteomes" id="UP000253606"/>
    </source>
</evidence>
<dbReference type="Proteomes" id="UP000253606">
    <property type="component" value="Chromosome"/>
</dbReference>
<sequence length="46" mass="5146">MEIAVRSIPALLAMKGLRPKRAIQAEDAYDISYCIRATLTASTLWH</sequence>
<dbReference type="AlphaFoldDB" id="A0A2Z5FSC2"/>
<proteinExistence type="predicted"/>
<keyword evidence="2" id="KW-1185">Reference proteome</keyword>
<reference evidence="1 2" key="1">
    <citation type="journal article" date="2018" name="Front. Microbiol.">
        <title>Hydrolytic Capabilities as a Key to Environmental Success: Chitinolytic and Cellulolytic Acidobacteria From Acidic Sub-arctic Soils and Boreal Peatlands.</title>
        <authorList>
            <person name="Belova S.E."/>
            <person name="Ravin N.V."/>
            <person name="Pankratov T.A."/>
            <person name="Rakitin A.L."/>
            <person name="Ivanova A.A."/>
            <person name="Beletsky A.V."/>
            <person name="Mardanov A.V."/>
            <person name="Sinninghe Damste J.S."/>
            <person name="Dedysh S.N."/>
        </authorList>
    </citation>
    <scope>NUCLEOTIDE SEQUENCE [LARGE SCALE GENOMIC DNA]</scope>
    <source>
        <strain evidence="1 2">SBC82</strain>
    </source>
</reference>
<name>A0A2Z5FSC2_9BACT</name>
<organism evidence="1 2">
    <name type="scientific">Acidisarcina polymorpha</name>
    <dbReference type="NCBI Taxonomy" id="2211140"/>
    <lineage>
        <taxon>Bacteria</taxon>
        <taxon>Pseudomonadati</taxon>
        <taxon>Acidobacteriota</taxon>
        <taxon>Terriglobia</taxon>
        <taxon>Terriglobales</taxon>
        <taxon>Acidobacteriaceae</taxon>
        <taxon>Acidisarcina</taxon>
    </lineage>
</organism>
<dbReference type="KEGG" id="abas:ACPOL_0300"/>
<protein>
    <submittedName>
        <fullName evidence="1">Uncharacterized protein</fullName>
    </submittedName>
</protein>
<dbReference type="EMBL" id="CP030840">
    <property type="protein sequence ID" value="AXC09683.1"/>
    <property type="molecule type" value="Genomic_DNA"/>
</dbReference>
<gene>
    <name evidence="1" type="ORF">ACPOL_0300</name>
</gene>
<accession>A0A2Z5FSC2</accession>
<evidence type="ECO:0000313" key="1">
    <source>
        <dbReference type="EMBL" id="AXC09683.1"/>
    </source>
</evidence>